<proteinExistence type="predicted"/>
<dbReference type="Gene3D" id="1.10.357.10">
    <property type="entry name" value="Tetracycline Repressor, domain 2"/>
    <property type="match status" value="1"/>
</dbReference>
<dbReference type="PANTHER" id="PTHR30055:SF226">
    <property type="entry name" value="HTH-TYPE TRANSCRIPTIONAL REGULATOR PKSA"/>
    <property type="match status" value="1"/>
</dbReference>
<keyword evidence="5" id="KW-1185">Reference proteome</keyword>
<evidence type="ECO:0000313" key="4">
    <source>
        <dbReference type="EMBL" id="MEQ3552914.1"/>
    </source>
</evidence>
<evidence type="ECO:0000313" key="5">
    <source>
        <dbReference type="Proteomes" id="UP001494902"/>
    </source>
</evidence>
<dbReference type="InterPro" id="IPR009057">
    <property type="entry name" value="Homeodomain-like_sf"/>
</dbReference>
<dbReference type="SUPFAM" id="SSF46689">
    <property type="entry name" value="Homeodomain-like"/>
    <property type="match status" value="1"/>
</dbReference>
<evidence type="ECO:0000256" key="1">
    <source>
        <dbReference type="ARBA" id="ARBA00023125"/>
    </source>
</evidence>
<dbReference type="RefSeq" id="WP_349299987.1">
    <property type="nucleotide sequence ID" value="NZ_JBEDNQ010000009.1"/>
</dbReference>
<evidence type="ECO:0000256" key="2">
    <source>
        <dbReference type="PROSITE-ProRule" id="PRU00335"/>
    </source>
</evidence>
<dbReference type="PROSITE" id="PS50977">
    <property type="entry name" value="HTH_TETR_2"/>
    <property type="match status" value="1"/>
</dbReference>
<dbReference type="Pfam" id="PF00440">
    <property type="entry name" value="TetR_N"/>
    <property type="match status" value="1"/>
</dbReference>
<name>A0ABV1KEM5_9PSEU</name>
<protein>
    <submittedName>
        <fullName evidence="4">Helix-turn-helix domain-containing protein</fullName>
    </submittedName>
</protein>
<feature type="domain" description="HTH tetR-type" evidence="3">
    <location>
        <begin position="9"/>
        <end position="69"/>
    </location>
</feature>
<sequence>MDEAERQKLSSRDKALLAALEMFEENPAAALSVRAVAARAGISTGSLRHHFPTQRELQDEVLTRIYDRAVPGDRIADTSVPARDRLAGSLGQVLTEIGVGARAREATRRAVEEFVVPEPTEQISATYSAIEQQVRSRVEYWLTVLTNEGALPEGDNTRRARFLLTVLNGLGLERALPAGESVLASETDTLYMAVDCVLNPGRT</sequence>
<dbReference type="PANTHER" id="PTHR30055">
    <property type="entry name" value="HTH-TYPE TRANSCRIPTIONAL REGULATOR RUTR"/>
    <property type="match status" value="1"/>
</dbReference>
<keyword evidence="1 2" id="KW-0238">DNA-binding</keyword>
<dbReference type="Proteomes" id="UP001494902">
    <property type="component" value="Unassembled WGS sequence"/>
</dbReference>
<comment type="caution">
    <text evidence="4">The sequence shown here is derived from an EMBL/GenBank/DDBJ whole genome shotgun (WGS) entry which is preliminary data.</text>
</comment>
<dbReference type="EMBL" id="JBEDNQ010000009">
    <property type="protein sequence ID" value="MEQ3552914.1"/>
    <property type="molecule type" value="Genomic_DNA"/>
</dbReference>
<evidence type="ECO:0000259" key="3">
    <source>
        <dbReference type="PROSITE" id="PS50977"/>
    </source>
</evidence>
<gene>
    <name evidence="4" type="ORF">WIS52_20815</name>
</gene>
<dbReference type="InterPro" id="IPR001647">
    <property type="entry name" value="HTH_TetR"/>
</dbReference>
<feature type="DNA-binding region" description="H-T-H motif" evidence="2">
    <location>
        <begin position="32"/>
        <end position="51"/>
    </location>
</feature>
<accession>A0ABV1KEM5</accession>
<reference evidence="4 5" key="1">
    <citation type="submission" date="2024-03" db="EMBL/GenBank/DDBJ databases">
        <title>Draft genome sequence of Pseudonocardia nematodicida JCM 31783.</title>
        <authorList>
            <person name="Butdee W."/>
            <person name="Duangmal K."/>
        </authorList>
    </citation>
    <scope>NUCLEOTIDE SEQUENCE [LARGE SCALE GENOMIC DNA]</scope>
    <source>
        <strain evidence="4 5">JCM 31783</strain>
    </source>
</reference>
<dbReference type="InterPro" id="IPR050109">
    <property type="entry name" value="HTH-type_TetR-like_transc_reg"/>
</dbReference>
<organism evidence="4 5">
    <name type="scientific">Pseudonocardia nematodicida</name>
    <dbReference type="NCBI Taxonomy" id="1206997"/>
    <lineage>
        <taxon>Bacteria</taxon>
        <taxon>Bacillati</taxon>
        <taxon>Actinomycetota</taxon>
        <taxon>Actinomycetes</taxon>
        <taxon>Pseudonocardiales</taxon>
        <taxon>Pseudonocardiaceae</taxon>
        <taxon>Pseudonocardia</taxon>
    </lineage>
</organism>